<dbReference type="Proteomes" id="UP000075880">
    <property type="component" value="Unassembled WGS sequence"/>
</dbReference>
<organism evidence="1 2">
    <name type="scientific">Anopheles atroparvus</name>
    <name type="common">European mosquito</name>
    <dbReference type="NCBI Taxonomy" id="41427"/>
    <lineage>
        <taxon>Eukaryota</taxon>
        <taxon>Metazoa</taxon>
        <taxon>Ecdysozoa</taxon>
        <taxon>Arthropoda</taxon>
        <taxon>Hexapoda</taxon>
        <taxon>Insecta</taxon>
        <taxon>Pterygota</taxon>
        <taxon>Neoptera</taxon>
        <taxon>Endopterygota</taxon>
        <taxon>Diptera</taxon>
        <taxon>Nematocera</taxon>
        <taxon>Culicoidea</taxon>
        <taxon>Culicidae</taxon>
        <taxon>Anophelinae</taxon>
        <taxon>Anopheles</taxon>
    </lineage>
</organism>
<evidence type="ECO:0000313" key="2">
    <source>
        <dbReference type="Proteomes" id="UP000075880"/>
    </source>
</evidence>
<keyword evidence="2" id="KW-1185">Reference proteome</keyword>
<dbReference type="EnsemblMetazoa" id="ENSAATROPT005449">
    <property type="protein sequence ID" value="ENSAATROPP005039"/>
    <property type="gene ID" value="ENSAATROPG004383"/>
</dbReference>
<dbReference type="AlphaFoldDB" id="A0AAG5D2C4"/>
<reference evidence="1" key="1">
    <citation type="submission" date="2024-04" db="UniProtKB">
        <authorList>
            <consortium name="EnsemblMetazoa"/>
        </authorList>
    </citation>
    <scope>IDENTIFICATION</scope>
    <source>
        <strain evidence="1">EBRO</strain>
    </source>
</reference>
<protein>
    <submittedName>
        <fullName evidence="1">Uncharacterized protein</fullName>
    </submittedName>
</protein>
<proteinExistence type="predicted"/>
<evidence type="ECO:0000313" key="1">
    <source>
        <dbReference type="EnsemblMetazoa" id="ENSAATROPP005039"/>
    </source>
</evidence>
<name>A0AAG5D2C4_ANOAO</name>
<accession>A0AAG5D2C4</accession>
<sequence length="133" mass="15392">ARWEARVYSEHVTCAHVLACYWLGIIVPSHSGRRVQSEPWRLRKETRFDQCEFSLHARRRRSAATSFYVVSTSRLCRRCHFWQGIGIISHTPILGAPTNGGKDNLKISNSAHICLTPMRQTFSEWLPKRRDLA</sequence>